<keyword evidence="4" id="KW-1185">Reference proteome</keyword>
<keyword evidence="1" id="KW-1133">Transmembrane helix</keyword>
<keyword evidence="1" id="KW-0472">Membrane</keyword>
<reference evidence="2" key="1">
    <citation type="submission" date="2023-10" db="EMBL/GenBank/DDBJ databases">
        <title>Genome assembly of Pristionchus species.</title>
        <authorList>
            <person name="Yoshida K."/>
            <person name="Sommer R.J."/>
        </authorList>
    </citation>
    <scope>NUCLEOTIDE SEQUENCE</scope>
    <source>
        <strain evidence="2">RS5133</strain>
    </source>
</reference>
<evidence type="ECO:0000313" key="3">
    <source>
        <dbReference type="EMBL" id="GMT11787.1"/>
    </source>
</evidence>
<evidence type="ECO:0000313" key="4">
    <source>
        <dbReference type="Proteomes" id="UP001432322"/>
    </source>
</evidence>
<feature type="non-terminal residue" evidence="2">
    <location>
        <position position="1"/>
    </location>
</feature>
<dbReference type="PANTHER" id="PTHR21479:SF22">
    <property type="entry name" value="PROTEIN CBG07241"/>
    <property type="match status" value="1"/>
</dbReference>
<dbReference type="EMBL" id="BTSY01000001">
    <property type="protein sequence ID" value="GMT11786.1"/>
    <property type="molecule type" value="Genomic_DNA"/>
</dbReference>
<keyword evidence="1" id="KW-0812">Transmembrane</keyword>
<gene>
    <name evidence="2" type="ORF">PFISCL1PPCAC_3083</name>
    <name evidence="3" type="ORF">PFISCL1PPCAC_3084</name>
</gene>
<dbReference type="AlphaFoldDB" id="A0AAV5UXN6"/>
<dbReference type="Proteomes" id="UP001432322">
    <property type="component" value="Unassembled WGS sequence"/>
</dbReference>
<protein>
    <submittedName>
        <fullName evidence="2">Uncharacterized protein</fullName>
    </submittedName>
</protein>
<organism evidence="2 4">
    <name type="scientific">Pristionchus fissidentatus</name>
    <dbReference type="NCBI Taxonomy" id="1538716"/>
    <lineage>
        <taxon>Eukaryota</taxon>
        <taxon>Metazoa</taxon>
        <taxon>Ecdysozoa</taxon>
        <taxon>Nematoda</taxon>
        <taxon>Chromadorea</taxon>
        <taxon>Rhabditida</taxon>
        <taxon>Rhabditina</taxon>
        <taxon>Diplogasteromorpha</taxon>
        <taxon>Diplogasteroidea</taxon>
        <taxon>Neodiplogasteridae</taxon>
        <taxon>Pristionchus</taxon>
    </lineage>
</organism>
<evidence type="ECO:0000313" key="2">
    <source>
        <dbReference type="EMBL" id="GMT11786.1"/>
    </source>
</evidence>
<dbReference type="PANTHER" id="PTHR21479">
    <property type="match status" value="1"/>
</dbReference>
<name>A0AAV5UXN6_9BILA</name>
<comment type="caution">
    <text evidence="2">The sequence shown here is derived from an EMBL/GenBank/DDBJ whole genome shotgun (WGS) entry which is preliminary data.</text>
</comment>
<accession>A0AAV5UXN6</accession>
<sequence>SLFCTPSVTRAAIDLFSSSMTFLLIFCVFFIGTTEAKHLDVDVSGKISCSVPFKYTILLNEEDTIDDDHIAFQKGPANDYTRKEWPYHLKGTAVDFWSWTPGRVEPYLLVMSNCPDAVPFEDYYISCMKLGSRGDWEPKQHHDIILSKDLKCWWSSEGTASKMRRLGNYRK</sequence>
<proteinExistence type="predicted"/>
<dbReference type="EMBL" id="BTSY01000001">
    <property type="protein sequence ID" value="GMT11787.1"/>
    <property type="molecule type" value="Genomic_DNA"/>
</dbReference>
<feature type="transmembrane region" description="Helical" evidence="1">
    <location>
        <begin position="12"/>
        <end position="32"/>
    </location>
</feature>
<evidence type="ECO:0000256" key="1">
    <source>
        <dbReference type="SAM" id="Phobius"/>
    </source>
</evidence>